<keyword evidence="1" id="KW-0472">Membrane</keyword>
<dbReference type="RefSeq" id="WP_034345559.1">
    <property type="nucleotide sequence ID" value="NZ_FZNG01000029.1"/>
</dbReference>
<proteinExistence type="predicted"/>
<sequence length="753" mass="87423">MQTQSTYRTKLEAIDKDIIASMFMAACELNEVYNEEAYYLFLSSFILNSNDLALIEEEAQFLTEKEIQIQLIEIEVWYNNQFIIDSESKTRRPKDEWYPAIGVGEDSYSGSITDALRVLNTEKAKKIQAIQDNKDNIKQNNVKKLKKNKIVNDWIYIGEKNVFDTHLKYQSTWTYNDVLLYFKEYGFPLKRLTQIQELENNLNVCRVRHILRNDIMIDEAILLALLEMQERKSHFEKVADDKKFWQIFMIIVGAIVSVVSLPFSFGQSLWIFIPAIVSAVAGVSSSIVGGVNMILDSINATELKEITQQTNDLMLKNMPHTANFIDTTITDPYAMYANGRLWEQGGAGKERYDAIKVHEPYNALDDTFGDSSMYDALNYKNSGEKKAGGEQYLSNLYRDGKWSNPSSFKTLLNGEIPIYLSMRNKVVETCFKWLTQNDLGTYYLYEDNPEDSKKNIDRYHAIEFEHVNDVMGFTDIIAKYKYVDDFGTMAIVGYIHDVSTSWDKQEDEKTQTKNHNITEHANIISLGIKKEVLQGKDIDIFVFIDSTNKIPIRSEASFPKQNSGTKYYHIMKPIKDVLEHGNRIVDENLFYECEYELYNYGGKEVRYYTSIKERDKQYILPITSIEIEALKCYKYFIREEAKARIRFKARTCSINYANKDFRREELQTECKPYIVTEEMNMHVYRYFDRNTKFAELSILDYALSEIASNGFVEVTIYHKNNDEITMLGADFIDGTTYFGISPFLSAQRSITAF</sequence>
<comment type="caution">
    <text evidence="2">The sequence shown here is derived from an EMBL/GenBank/DDBJ whole genome shotgun (WGS) entry which is preliminary data.</text>
</comment>
<keyword evidence="1" id="KW-0812">Transmembrane</keyword>
<evidence type="ECO:0000313" key="3">
    <source>
        <dbReference type="Proteomes" id="UP000029878"/>
    </source>
</evidence>
<evidence type="ECO:0000313" key="2">
    <source>
        <dbReference type="EMBL" id="TLD84251.1"/>
    </source>
</evidence>
<protein>
    <submittedName>
        <fullName evidence="2">Uncharacterized protein</fullName>
    </submittedName>
</protein>
<dbReference type="Proteomes" id="UP000029878">
    <property type="component" value="Unassembled WGS sequence"/>
</dbReference>
<accession>A0A4U8SDU8</accession>
<reference evidence="2 3" key="1">
    <citation type="journal article" date="2014" name="Genome Announc.">
        <title>Draft genome sequences of eight enterohepatic helicobacter species isolated from both laboratory and wild rodents.</title>
        <authorList>
            <person name="Sheh A."/>
            <person name="Shen Z."/>
            <person name="Fox J.G."/>
        </authorList>
    </citation>
    <scope>NUCLEOTIDE SEQUENCE [LARGE SCALE GENOMIC DNA]</scope>
    <source>
        <strain evidence="2 3">ATCC 700114</strain>
    </source>
</reference>
<gene>
    <name evidence="2" type="ORF">LS81_001945</name>
</gene>
<evidence type="ECO:0000256" key="1">
    <source>
        <dbReference type="SAM" id="Phobius"/>
    </source>
</evidence>
<dbReference type="OrthoDB" id="9794018at2"/>
<organism evidence="2 3">
    <name type="scientific">Helicobacter trogontum</name>
    <dbReference type="NCBI Taxonomy" id="50960"/>
    <lineage>
        <taxon>Bacteria</taxon>
        <taxon>Pseudomonadati</taxon>
        <taxon>Campylobacterota</taxon>
        <taxon>Epsilonproteobacteria</taxon>
        <taxon>Campylobacterales</taxon>
        <taxon>Helicobacteraceae</taxon>
        <taxon>Helicobacter</taxon>
    </lineage>
</organism>
<dbReference type="EMBL" id="JRPL02000003">
    <property type="protein sequence ID" value="TLD84251.1"/>
    <property type="molecule type" value="Genomic_DNA"/>
</dbReference>
<name>A0A4U8SDU8_9HELI</name>
<keyword evidence="1" id="KW-1133">Transmembrane helix</keyword>
<feature type="transmembrane region" description="Helical" evidence="1">
    <location>
        <begin position="244"/>
        <end position="263"/>
    </location>
</feature>
<dbReference type="AlphaFoldDB" id="A0A4U8SDU8"/>